<organism evidence="6 7">
    <name type="scientific">Suillus placidus</name>
    <dbReference type="NCBI Taxonomy" id="48579"/>
    <lineage>
        <taxon>Eukaryota</taxon>
        <taxon>Fungi</taxon>
        <taxon>Dikarya</taxon>
        <taxon>Basidiomycota</taxon>
        <taxon>Agaricomycotina</taxon>
        <taxon>Agaricomycetes</taxon>
        <taxon>Agaricomycetidae</taxon>
        <taxon>Boletales</taxon>
        <taxon>Suillineae</taxon>
        <taxon>Suillaceae</taxon>
        <taxon>Suillus</taxon>
    </lineage>
</organism>
<accession>A0A9P6ZN36</accession>
<evidence type="ECO:0000313" key="7">
    <source>
        <dbReference type="Proteomes" id="UP000714275"/>
    </source>
</evidence>
<dbReference type="PROSITE" id="PS50072">
    <property type="entry name" value="CSA_PPIASE_2"/>
    <property type="match status" value="1"/>
</dbReference>
<dbReference type="SUPFAM" id="SSF50891">
    <property type="entry name" value="Cyclophilin-like"/>
    <property type="match status" value="1"/>
</dbReference>
<dbReference type="Gene3D" id="2.40.100.10">
    <property type="entry name" value="Cyclophilin-like"/>
    <property type="match status" value="1"/>
</dbReference>
<dbReference type="PRINTS" id="PR00153">
    <property type="entry name" value="CSAPPISMRASE"/>
</dbReference>
<evidence type="ECO:0000256" key="1">
    <source>
        <dbReference type="ARBA" id="ARBA00000971"/>
    </source>
</evidence>
<evidence type="ECO:0000256" key="3">
    <source>
        <dbReference type="ARBA" id="ARBA00023235"/>
    </source>
</evidence>
<comment type="similarity">
    <text evidence="4">Belongs to the cyclophilin-type PPIase family.</text>
</comment>
<comment type="function">
    <text evidence="4">PPIases accelerate the folding of proteins. It catalyzes the cis-trans isomerization of proline imidic peptide bonds in oligopeptides.</text>
</comment>
<dbReference type="Proteomes" id="UP000714275">
    <property type="component" value="Unassembled WGS sequence"/>
</dbReference>
<dbReference type="PANTHER" id="PTHR11071">
    <property type="entry name" value="PEPTIDYL-PROLYL CIS-TRANS ISOMERASE"/>
    <property type="match status" value="1"/>
</dbReference>
<comment type="caution">
    <text evidence="6">The sequence shown here is derived from an EMBL/GenBank/DDBJ whole genome shotgun (WGS) entry which is preliminary data.</text>
</comment>
<reference evidence="6" key="1">
    <citation type="journal article" date="2020" name="New Phytol.">
        <title>Comparative genomics reveals dynamic genome evolution in host specialist ectomycorrhizal fungi.</title>
        <authorList>
            <person name="Lofgren L.A."/>
            <person name="Nguyen N.H."/>
            <person name="Vilgalys R."/>
            <person name="Ruytinx J."/>
            <person name="Liao H.L."/>
            <person name="Branco S."/>
            <person name="Kuo A."/>
            <person name="LaButti K."/>
            <person name="Lipzen A."/>
            <person name="Andreopoulos W."/>
            <person name="Pangilinan J."/>
            <person name="Riley R."/>
            <person name="Hundley H."/>
            <person name="Na H."/>
            <person name="Barry K."/>
            <person name="Grigoriev I.V."/>
            <person name="Stajich J.E."/>
            <person name="Kennedy P.G."/>
        </authorList>
    </citation>
    <scope>NUCLEOTIDE SEQUENCE</scope>
    <source>
        <strain evidence="6">DOB743</strain>
    </source>
</reference>
<protein>
    <recommendedName>
        <fullName evidence="4">Peptidyl-prolyl cis-trans isomerase</fullName>
        <shortName evidence="4">PPIase</shortName>
        <ecNumber evidence="4">5.2.1.8</ecNumber>
    </recommendedName>
</protein>
<evidence type="ECO:0000256" key="4">
    <source>
        <dbReference type="RuleBase" id="RU363019"/>
    </source>
</evidence>
<dbReference type="InterPro" id="IPR002130">
    <property type="entry name" value="Cyclophilin-type_PPIase_dom"/>
</dbReference>
<dbReference type="InterPro" id="IPR029000">
    <property type="entry name" value="Cyclophilin-like_dom_sf"/>
</dbReference>
<evidence type="ECO:0000259" key="5">
    <source>
        <dbReference type="PROSITE" id="PS50072"/>
    </source>
</evidence>
<dbReference type="GO" id="GO:0003755">
    <property type="term" value="F:peptidyl-prolyl cis-trans isomerase activity"/>
    <property type="evidence" value="ECO:0007669"/>
    <property type="project" value="UniProtKB-UniRule"/>
</dbReference>
<dbReference type="GO" id="GO:0006457">
    <property type="term" value="P:protein folding"/>
    <property type="evidence" value="ECO:0007669"/>
    <property type="project" value="TreeGrafter"/>
</dbReference>
<dbReference type="GO" id="GO:0016018">
    <property type="term" value="F:cyclosporin A binding"/>
    <property type="evidence" value="ECO:0007669"/>
    <property type="project" value="TreeGrafter"/>
</dbReference>
<dbReference type="EC" id="5.2.1.8" evidence="4"/>
<evidence type="ECO:0000256" key="2">
    <source>
        <dbReference type="ARBA" id="ARBA00023110"/>
    </source>
</evidence>
<dbReference type="Pfam" id="PF00160">
    <property type="entry name" value="Pro_isomerase"/>
    <property type="match status" value="1"/>
</dbReference>
<comment type="catalytic activity">
    <reaction evidence="1 4">
        <text>[protein]-peptidylproline (omega=180) = [protein]-peptidylproline (omega=0)</text>
        <dbReference type="Rhea" id="RHEA:16237"/>
        <dbReference type="Rhea" id="RHEA-COMP:10747"/>
        <dbReference type="Rhea" id="RHEA-COMP:10748"/>
        <dbReference type="ChEBI" id="CHEBI:83833"/>
        <dbReference type="ChEBI" id="CHEBI:83834"/>
        <dbReference type="EC" id="5.2.1.8"/>
    </reaction>
</comment>
<proteinExistence type="inferred from homology"/>
<dbReference type="GO" id="GO:0005737">
    <property type="term" value="C:cytoplasm"/>
    <property type="evidence" value="ECO:0007669"/>
    <property type="project" value="TreeGrafter"/>
</dbReference>
<keyword evidence="3 4" id="KW-0413">Isomerase</keyword>
<feature type="domain" description="PPIase cyclophilin-type" evidence="5">
    <location>
        <begin position="74"/>
        <end position="236"/>
    </location>
</feature>
<evidence type="ECO:0000313" key="6">
    <source>
        <dbReference type="EMBL" id="KAG1771973.1"/>
    </source>
</evidence>
<keyword evidence="7" id="KW-1185">Reference proteome</keyword>
<keyword evidence="2 4" id="KW-0697">Rotamase</keyword>
<dbReference type="PANTHER" id="PTHR11071:SF561">
    <property type="entry name" value="PEPTIDYL-PROLYL CIS-TRANS ISOMERASE D-RELATED"/>
    <property type="match status" value="1"/>
</dbReference>
<name>A0A9P6ZN36_9AGAM</name>
<sequence length="240" mass="26323">MSSTVYLDIFMGDEEQHKLDEAAFITTCNLLANKAAIYGLPSDPHHLSLEQQEMLREIDRSHVLRFMPAEALCVGRLVFELNPEASLKKTTTNFTALCTREKGKCKNARNKELYYLGCPIHRIVRDFVAQGGDVTRGDGSGGESIYGGKFNDEKDGLKIKMRRGTLAMANSGKNTNSSQFFVVLTDDETQLAKMNGKYVAFGELKAGFEVLDKLNKVAGDVDGKPNVSVWIGGCGRGTAS</sequence>
<dbReference type="AlphaFoldDB" id="A0A9P6ZN36"/>
<dbReference type="EMBL" id="JABBWD010000055">
    <property type="protein sequence ID" value="KAG1771973.1"/>
    <property type="molecule type" value="Genomic_DNA"/>
</dbReference>
<dbReference type="OrthoDB" id="193499at2759"/>
<gene>
    <name evidence="6" type="ORF">EV702DRAFT_629479</name>
</gene>